<organism evidence="2 3">
    <name type="scientific">Pseudooceanicola marinus</name>
    <dbReference type="NCBI Taxonomy" id="396013"/>
    <lineage>
        <taxon>Bacteria</taxon>
        <taxon>Pseudomonadati</taxon>
        <taxon>Pseudomonadota</taxon>
        <taxon>Alphaproteobacteria</taxon>
        <taxon>Rhodobacterales</taxon>
        <taxon>Paracoccaceae</taxon>
        <taxon>Pseudooceanicola</taxon>
    </lineage>
</organism>
<gene>
    <name evidence="2" type="ORF">PSM7751_02968</name>
</gene>
<evidence type="ECO:0000313" key="2">
    <source>
        <dbReference type="EMBL" id="SLN59915.1"/>
    </source>
</evidence>
<dbReference type="Proteomes" id="UP000193963">
    <property type="component" value="Unassembled WGS sequence"/>
</dbReference>
<feature type="compositionally biased region" description="Basic and acidic residues" evidence="1">
    <location>
        <begin position="8"/>
        <end position="18"/>
    </location>
</feature>
<dbReference type="SUPFAM" id="SSF55729">
    <property type="entry name" value="Acyl-CoA N-acyltransferases (Nat)"/>
    <property type="match status" value="1"/>
</dbReference>
<evidence type="ECO:0000313" key="3">
    <source>
        <dbReference type="Proteomes" id="UP000193963"/>
    </source>
</evidence>
<dbReference type="Gene3D" id="3.40.630.30">
    <property type="match status" value="1"/>
</dbReference>
<reference evidence="3" key="1">
    <citation type="submission" date="2017-03" db="EMBL/GenBank/DDBJ databases">
        <authorList>
            <person name="Rodrigo-Torres L."/>
            <person name="Arahal R.D."/>
            <person name="Lucena T."/>
        </authorList>
    </citation>
    <scope>NUCLEOTIDE SEQUENCE [LARGE SCALE GENOMIC DNA]</scope>
    <source>
        <strain evidence="3">CECT 7751</strain>
    </source>
</reference>
<dbReference type="PANTHER" id="PTHR47017:SF1">
    <property type="entry name" value="ACYL-COA"/>
    <property type="match status" value="1"/>
</dbReference>
<dbReference type="AlphaFoldDB" id="A0A1X6ZSG9"/>
<evidence type="ECO:0008006" key="4">
    <source>
        <dbReference type="Google" id="ProtNLM"/>
    </source>
</evidence>
<feature type="region of interest" description="Disordered" evidence="1">
    <location>
        <begin position="1"/>
        <end position="30"/>
    </location>
</feature>
<accession>A0A1X6ZSG9</accession>
<protein>
    <recommendedName>
        <fullName evidence="4">FemAB family protein</fullName>
    </recommendedName>
</protein>
<keyword evidence="3" id="KW-1185">Reference proteome</keyword>
<dbReference type="Pfam" id="PF04339">
    <property type="entry name" value="FemAB_like"/>
    <property type="match status" value="1"/>
</dbReference>
<dbReference type="PANTHER" id="PTHR47017">
    <property type="entry name" value="ACYL-COA"/>
    <property type="match status" value="1"/>
</dbReference>
<dbReference type="InterPro" id="IPR007434">
    <property type="entry name" value="FemAB-like"/>
</dbReference>
<sequence>MNTGRGAPDYREMERPDPTQDPTAADTAPDAAAEIEISTLNSLGGIAEAEWDGCACPEAADGGPPVDPFTTWRFLKTLEDSGSVGPGTGWEPHYLLARQGGELIAVAPLYAKGHSQGEYIFDFNWAHAYEQAGGAYYPKLQIAVPFTPATGRRFLVKPGHEAAGMGALVQGAVQIAADNGLSSLHATFCTEGEALAAKAMGLMHRTSQQFHWLNEGYSDFDDFLSHLSSRKRKNIRKERAQAQAFGGEILALTGDALRPEHWDAFWDFYQDTGARKWGTPYLTRAFFDLVQERMRDDVLLVLALRDGAPVAGALNFIGREALFGRYWGALEHHPCLHFELCYYQAIDAAIARGLKRVEAGAQGEHKLARGYMPSVTHSVHWVADQGFARAIAQYLEAEARAVDEDIEVLTAYGPFRRDRQEEQE</sequence>
<name>A0A1X6ZSG9_9RHOB</name>
<dbReference type="InterPro" id="IPR016181">
    <property type="entry name" value="Acyl_CoA_acyltransferase"/>
</dbReference>
<evidence type="ECO:0000256" key="1">
    <source>
        <dbReference type="SAM" id="MobiDB-lite"/>
    </source>
</evidence>
<dbReference type="EMBL" id="FWFN01000006">
    <property type="protein sequence ID" value="SLN59915.1"/>
    <property type="molecule type" value="Genomic_DNA"/>
</dbReference>
<proteinExistence type="predicted"/>
<feature type="compositionally biased region" description="Low complexity" evidence="1">
    <location>
        <begin position="20"/>
        <end position="30"/>
    </location>
</feature>